<evidence type="ECO:0000313" key="7">
    <source>
        <dbReference type="Proteomes" id="UP000219336"/>
    </source>
</evidence>
<dbReference type="CDD" id="cd17260">
    <property type="entry name" value="RMtype1_S_EcoEI-TRD1-CR1_like"/>
    <property type="match status" value="1"/>
</dbReference>
<evidence type="ECO:0000256" key="1">
    <source>
        <dbReference type="ARBA" id="ARBA00010923"/>
    </source>
</evidence>
<sequence length="487" mass="54188">MSEINFPSDWVACSISDVAQVNPKKIDAEPDTISGFVPMALAPASFSDSLRYEEKHWKEIKKSYTNFQNGDVLFAKVTPCFENGKAAIVDGLPNGIGAGSSEFYVLRPHTPYFLPEILFALIKTQKFANDGAANMTGAVGLRRVPRAFVESFDAPMIPIAEQKVIAEKLGNLLAQVEATKARLENTLETLKQFRQSVLAAAVSGKLTETWRESALEYSGSDLSTEESLNTDKPKKAEVTSNHEIVVDSFPKEWKVSTFSKLYKFIDYRGKTPKKSDSGKRLYTAKNIKMGFISNDPVEYLSENDFKNWMTRGFSKLGDIFFVTEGHTMGCTAINTIGEDIALAQRTLTLQPYGNLSTKFHYYYMLTSAFQKLVELNATGSAAKGIKAAKFRSLPVPFPTYSEQKEITHRVETLFASANAIESQVNQALERVNNLTQSILAKAFRGELTEQWRKDNPELVSGENSAEALLEKIKAERAALKSLKKSRK</sequence>
<dbReference type="Proteomes" id="UP000219336">
    <property type="component" value="Unassembled WGS sequence"/>
</dbReference>
<protein>
    <submittedName>
        <fullName evidence="6">Type-1 restriction enzyme EcoKI specificity protein</fullName>
    </submittedName>
</protein>
<keyword evidence="7" id="KW-1185">Reference proteome</keyword>
<dbReference type="AlphaFoldDB" id="A0A240EGI9"/>
<name>A0A240EGI9_9VIBR</name>
<dbReference type="InterPro" id="IPR044946">
    <property type="entry name" value="Restrct_endonuc_typeI_TRD_sf"/>
</dbReference>
<evidence type="ECO:0000256" key="3">
    <source>
        <dbReference type="ARBA" id="ARBA00023125"/>
    </source>
</evidence>
<keyword evidence="3" id="KW-0238">DNA-binding</keyword>
<dbReference type="InterPro" id="IPR000055">
    <property type="entry name" value="Restrct_endonuc_typeI_TRD"/>
</dbReference>
<keyword evidence="4" id="KW-0175">Coiled coil</keyword>
<feature type="domain" description="Type I restriction modification DNA specificity" evidence="5">
    <location>
        <begin position="250"/>
        <end position="430"/>
    </location>
</feature>
<dbReference type="SUPFAM" id="SSF116734">
    <property type="entry name" value="DNA methylase specificity domain"/>
    <property type="match status" value="2"/>
</dbReference>
<reference evidence="7" key="1">
    <citation type="submission" date="2016-06" db="EMBL/GenBank/DDBJ databases">
        <authorList>
            <person name="Rodrigo-Torres L."/>
            <person name="Arahal R.D."/>
            <person name="Lucena T."/>
        </authorList>
    </citation>
    <scope>NUCLEOTIDE SEQUENCE [LARGE SCALE GENOMIC DNA]</scope>
    <source>
        <strain evidence="7">CECT8203</strain>
    </source>
</reference>
<keyword evidence="2" id="KW-0680">Restriction system</keyword>
<evidence type="ECO:0000313" key="6">
    <source>
        <dbReference type="EMBL" id="SNX47807.1"/>
    </source>
</evidence>
<evidence type="ECO:0000256" key="4">
    <source>
        <dbReference type="SAM" id="Coils"/>
    </source>
</evidence>
<dbReference type="Pfam" id="PF01420">
    <property type="entry name" value="Methylase_S"/>
    <property type="match status" value="2"/>
</dbReference>
<dbReference type="GO" id="GO:0009307">
    <property type="term" value="P:DNA restriction-modification system"/>
    <property type="evidence" value="ECO:0007669"/>
    <property type="project" value="UniProtKB-KW"/>
</dbReference>
<dbReference type="PANTHER" id="PTHR43140">
    <property type="entry name" value="TYPE-1 RESTRICTION ENZYME ECOKI SPECIFICITY PROTEIN"/>
    <property type="match status" value="1"/>
</dbReference>
<evidence type="ECO:0000259" key="5">
    <source>
        <dbReference type="Pfam" id="PF01420"/>
    </source>
</evidence>
<dbReference type="GO" id="GO:0003677">
    <property type="term" value="F:DNA binding"/>
    <property type="evidence" value="ECO:0007669"/>
    <property type="project" value="UniProtKB-KW"/>
</dbReference>
<dbReference type="InterPro" id="IPR051212">
    <property type="entry name" value="Type-I_RE_S_subunit"/>
</dbReference>
<accession>A0A240EGI9</accession>
<comment type="similarity">
    <text evidence="1">Belongs to the type-I restriction system S methylase family.</text>
</comment>
<dbReference type="OrthoDB" id="398435at2"/>
<dbReference type="RefSeq" id="WP_096993040.1">
    <property type="nucleotide sequence ID" value="NZ_JBHSII010000001.1"/>
</dbReference>
<evidence type="ECO:0000256" key="2">
    <source>
        <dbReference type="ARBA" id="ARBA00022747"/>
    </source>
</evidence>
<organism evidence="6 7">
    <name type="scientific">Vibrio thalassae</name>
    <dbReference type="NCBI Taxonomy" id="1243014"/>
    <lineage>
        <taxon>Bacteria</taxon>
        <taxon>Pseudomonadati</taxon>
        <taxon>Pseudomonadota</taxon>
        <taxon>Gammaproteobacteria</taxon>
        <taxon>Vibrionales</taxon>
        <taxon>Vibrionaceae</taxon>
        <taxon>Vibrio</taxon>
    </lineage>
</organism>
<dbReference type="Gene3D" id="3.90.220.20">
    <property type="entry name" value="DNA methylase specificity domains"/>
    <property type="match status" value="2"/>
</dbReference>
<dbReference type="EMBL" id="OANU01000014">
    <property type="protein sequence ID" value="SNX47807.1"/>
    <property type="molecule type" value="Genomic_DNA"/>
</dbReference>
<dbReference type="PANTHER" id="PTHR43140:SF1">
    <property type="entry name" value="TYPE I RESTRICTION ENZYME ECOKI SPECIFICITY SUBUNIT"/>
    <property type="match status" value="1"/>
</dbReference>
<feature type="domain" description="Type I restriction modification DNA specificity" evidence="5">
    <location>
        <begin position="7"/>
        <end position="188"/>
    </location>
</feature>
<proteinExistence type="inferred from homology"/>
<gene>
    <name evidence="6" type="primary">hsdS_2</name>
    <name evidence="6" type="ORF">VTH8203_01422</name>
</gene>
<feature type="coiled-coil region" evidence="4">
    <location>
        <begin position="166"/>
        <end position="196"/>
    </location>
</feature>